<dbReference type="InterPro" id="IPR001732">
    <property type="entry name" value="UDP-Glc/GDP-Man_DH_N"/>
</dbReference>
<dbReference type="AlphaFoldDB" id="A0A2N3VBD8"/>
<evidence type="ECO:0000256" key="11">
    <source>
        <dbReference type="PIRSR" id="PIRSR500134-3"/>
    </source>
</evidence>
<feature type="binding site" evidence="11">
    <location>
        <position position="30"/>
    </location>
    <ligand>
        <name>NAD(+)</name>
        <dbReference type="ChEBI" id="CHEBI:57540"/>
    </ligand>
</feature>
<evidence type="ECO:0000256" key="2">
    <source>
        <dbReference type="ARBA" id="ARBA00006601"/>
    </source>
</evidence>
<dbReference type="PANTHER" id="PTHR43750:SF3">
    <property type="entry name" value="UDP-GLUCOSE 6-DEHYDROGENASE TUAD"/>
    <property type="match status" value="1"/>
</dbReference>
<evidence type="ECO:0000256" key="7">
    <source>
        <dbReference type="ARBA" id="ARBA00053241"/>
    </source>
</evidence>
<dbReference type="SUPFAM" id="SSF52413">
    <property type="entry name" value="UDP-glucose/GDP-mannose dehydrogenase C-terminal domain"/>
    <property type="match status" value="1"/>
</dbReference>
<comment type="function">
    <text evidence="7">Catalyzes the conversion of UDP-glucose into UDP-glucuronate, one of the precursors of teichuronic acid.</text>
</comment>
<keyword evidence="14" id="KW-1185">Reference proteome</keyword>
<gene>
    <name evidence="13" type="ORF">ATK86_3333</name>
</gene>
<dbReference type="Gene3D" id="3.40.50.720">
    <property type="entry name" value="NAD(P)-binding Rossmann-like Domain"/>
    <property type="match status" value="2"/>
</dbReference>
<dbReference type="InterPro" id="IPR014026">
    <property type="entry name" value="UDP-Glc/GDP-Man_DH_dimer"/>
</dbReference>
<dbReference type="EMBL" id="PJMW01000002">
    <property type="protein sequence ID" value="PKV78947.1"/>
    <property type="molecule type" value="Genomic_DNA"/>
</dbReference>
<evidence type="ECO:0000256" key="6">
    <source>
        <dbReference type="ARBA" id="ARBA00047473"/>
    </source>
</evidence>
<accession>A0A2N3VBD8</accession>
<feature type="binding site" evidence="11">
    <location>
        <position position="122"/>
    </location>
    <ligand>
        <name>NAD(+)</name>
        <dbReference type="ChEBI" id="CHEBI:57540"/>
    </ligand>
</feature>
<dbReference type="NCBIfam" id="TIGR03026">
    <property type="entry name" value="NDP-sugDHase"/>
    <property type="match status" value="1"/>
</dbReference>
<evidence type="ECO:0000256" key="4">
    <source>
        <dbReference type="ARBA" id="ARBA00023002"/>
    </source>
</evidence>
<feature type="binding site" evidence="10">
    <location>
        <position position="330"/>
    </location>
    <ligand>
        <name>substrate</name>
    </ligand>
</feature>
<feature type="binding site" evidence="11">
    <location>
        <position position="86"/>
    </location>
    <ligand>
        <name>NAD(+)</name>
        <dbReference type="ChEBI" id="CHEBI:57540"/>
    </ligand>
</feature>
<evidence type="ECO:0000313" key="14">
    <source>
        <dbReference type="Proteomes" id="UP000233766"/>
    </source>
</evidence>
<dbReference type="GO" id="GO:0051287">
    <property type="term" value="F:NAD binding"/>
    <property type="evidence" value="ECO:0007669"/>
    <property type="project" value="InterPro"/>
</dbReference>
<sequence length="440" mass="47156">MRCTVFGTGYLGATHAACMAELGHDVVGVDVDPGKVAKLADGVVPFYEPGLEEVLQRNLAAGRLRFTTDYSDAAAHADVHFLGVGTPQKKGEYGADLKYVHAVVDTLAPMLERPAMIVGKSTVPVGTAAALGVRARERAKVEVEVAWNPEFLREGFAVQDTLRPDRLVLGLDHCRERSAWVQEHIREIYADLIAAEIPFLLTDLATAELVKVSANAFLATKISFINAVSEVCEATGADVTMLADALGYDARIGRRFLNAGLGFGGGCLPKDIRAFMARSGELGADHAVAFLREVDNINMRRRTKVVDMAARACGGSLLGANVAVLGAAFKPESDDVRDSPALNVAGMIQLHGAVVTVYDPKAVENSRRVFPTLNYATSVSEACDRADVVLVLTEWNEFTALTPTDLDPVVRSRSIIDGRNCLDSTAWRAAGWVYAGLGTP</sequence>
<keyword evidence="5 8" id="KW-0520">NAD</keyword>
<evidence type="ECO:0000256" key="1">
    <source>
        <dbReference type="ARBA" id="ARBA00004701"/>
    </source>
</evidence>
<feature type="binding site" evidence="11">
    <location>
        <position position="337"/>
    </location>
    <ligand>
        <name>NAD(+)</name>
        <dbReference type="ChEBI" id="CHEBI:57540"/>
    </ligand>
</feature>
<dbReference type="GO" id="GO:0006065">
    <property type="term" value="P:UDP-glucuronate biosynthetic process"/>
    <property type="evidence" value="ECO:0007669"/>
    <property type="project" value="UniProtKB-UniPathway"/>
</dbReference>
<keyword evidence="4 8" id="KW-0560">Oxidoreductase</keyword>
<dbReference type="InterPro" id="IPR014027">
    <property type="entry name" value="UDP-Glc/GDP-Man_DH_C"/>
</dbReference>
<feature type="binding site" evidence="10">
    <location>
        <begin position="256"/>
        <end position="260"/>
    </location>
    <ligand>
        <name>substrate</name>
    </ligand>
</feature>
<organism evidence="13 14">
    <name type="scientific">Nocardia fluminea</name>
    <dbReference type="NCBI Taxonomy" id="134984"/>
    <lineage>
        <taxon>Bacteria</taxon>
        <taxon>Bacillati</taxon>
        <taxon>Actinomycetota</taxon>
        <taxon>Actinomycetes</taxon>
        <taxon>Mycobacteriales</taxon>
        <taxon>Nocardiaceae</taxon>
        <taxon>Nocardia</taxon>
    </lineage>
</organism>
<dbReference type="PIRSF" id="PIRSF000124">
    <property type="entry name" value="UDPglc_GDPman_dh"/>
    <property type="match status" value="1"/>
</dbReference>
<evidence type="ECO:0000256" key="3">
    <source>
        <dbReference type="ARBA" id="ARBA00012954"/>
    </source>
</evidence>
<reference evidence="13 14" key="1">
    <citation type="submission" date="2017-12" db="EMBL/GenBank/DDBJ databases">
        <title>Sequencing the genomes of 1000 Actinobacteria strains.</title>
        <authorList>
            <person name="Klenk H.-P."/>
        </authorList>
    </citation>
    <scope>NUCLEOTIDE SEQUENCE [LARGE SCALE GENOMIC DNA]</scope>
    <source>
        <strain evidence="13 14">DSM 44489</strain>
    </source>
</reference>
<dbReference type="FunFam" id="1.20.5.100:FF:000001">
    <property type="entry name" value="UDP-glucose 6-dehydrogenase"/>
    <property type="match status" value="1"/>
</dbReference>
<feature type="binding site" evidence="10">
    <location>
        <position position="211"/>
    </location>
    <ligand>
        <name>substrate</name>
    </ligand>
</feature>
<dbReference type="Pfam" id="PF03720">
    <property type="entry name" value="UDPG_MGDP_dh_C"/>
    <property type="match status" value="1"/>
</dbReference>
<comment type="catalytic activity">
    <reaction evidence="6 8">
        <text>UDP-alpha-D-glucose + 2 NAD(+) + H2O = UDP-alpha-D-glucuronate + 2 NADH + 3 H(+)</text>
        <dbReference type="Rhea" id="RHEA:23596"/>
        <dbReference type="ChEBI" id="CHEBI:15377"/>
        <dbReference type="ChEBI" id="CHEBI:15378"/>
        <dbReference type="ChEBI" id="CHEBI:57540"/>
        <dbReference type="ChEBI" id="CHEBI:57945"/>
        <dbReference type="ChEBI" id="CHEBI:58052"/>
        <dbReference type="ChEBI" id="CHEBI:58885"/>
        <dbReference type="EC" id="1.1.1.22"/>
    </reaction>
</comment>
<dbReference type="PANTHER" id="PTHR43750">
    <property type="entry name" value="UDP-GLUCOSE 6-DEHYDROGENASE TUAD"/>
    <property type="match status" value="1"/>
</dbReference>
<dbReference type="SUPFAM" id="SSF51735">
    <property type="entry name" value="NAD(P)-binding Rossmann-fold domains"/>
    <property type="match status" value="1"/>
</dbReference>
<dbReference type="SMART" id="SM00984">
    <property type="entry name" value="UDPG_MGDP_dh_C"/>
    <property type="match status" value="1"/>
</dbReference>
<feature type="binding site" evidence="11">
    <location>
        <position position="35"/>
    </location>
    <ligand>
        <name>NAD(+)</name>
        <dbReference type="ChEBI" id="CHEBI:57540"/>
    </ligand>
</feature>
<dbReference type="Proteomes" id="UP000233766">
    <property type="component" value="Unassembled WGS sequence"/>
</dbReference>
<evidence type="ECO:0000256" key="10">
    <source>
        <dbReference type="PIRSR" id="PIRSR500134-2"/>
    </source>
</evidence>
<dbReference type="UniPathway" id="UPA00038">
    <property type="reaction ID" value="UER00491"/>
</dbReference>
<dbReference type="InterPro" id="IPR028357">
    <property type="entry name" value="UDPglc_DH_bac"/>
</dbReference>
<dbReference type="InterPro" id="IPR036291">
    <property type="entry name" value="NAD(P)-bd_dom_sf"/>
</dbReference>
<feature type="binding site" evidence="11">
    <location>
        <position position="270"/>
    </location>
    <ligand>
        <name>NAD(+)</name>
        <dbReference type="ChEBI" id="CHEBI:57540"/>
    </ligand>
</feature>
<dbReference type="InterPro" id="IPR036220">
    <property type="entry name" value="UDP-Glc/GDP-Man_DH_C_sf"/>
</dbReference>
<dbReference type="Gene3D" id="1.20.5.100">
    <property type="entry name" value="Cytochrome c1, transmembrane anchor, C-terminal"/>
    <property type="match status" value="1"/>
</dbReference>
<dbReference type="SUPFAM" id="SSF48179">
    <property type="entry name" value="6-phosphogluconate dehydrogenase C-terminal domain-like"/>
    <property type="match status" value="1"/>
</dbReference>
<dbReference type="FunFam" id="3.40.50.720:FF:000486">
    <property type="entry name" value="UDP-glucose 6-dehydrogenase"/>
    <property type="match status" value="1"/>
</dbReference>
<dbReference type="GO" id="GO:0003979">
    <property type="term" value="F:UDP-glucose 6-dehydrogenase activity"/>
    <property type="evidence" value="ECO:0007669"/>
    <property type="project" value="UniProtKB-EC"/>
</dbReference>
<dbReference type="OrthoDB" id="5193947at2"/>
<evidence type="ECO:0000256" key="9">
    <source>
        <dbReference type="PIRSR" id="PIRSR500134-1"/>
    </source>
</evidence>
<evidence type="ECO:0000313" key="13">
    <source>
        <dbReference type="EMBL" id="PKV78947.1"/>
    </source>
</evidence>
<comment type="similarity">
    <text evidence="2 8">Belongs to the UDP-glucose/GDP-mannose dehydrogenase family.</text>
</comment>
<dbReference type="EC" id="1.1.1.22" evidence="3 8"/>
<evidence type="ECO:0000256" key="5">
    <source>
        <dbReference type="ARBA" id="ARBA00023027"/>
    </source>
</evidence>
<dbReference type="RefSeq" id="WP_101465292.1">
    <property type="nucleotide sequence ID" value="NZ_PJMW01000002.1"/>
</dbReference>
<proteinExistence type="inferred from homology"/>
<dbReference type="Pfam" id="PF03721">
    <property type="entry name" value="UDPG_MGDP_dh_N"/>
    <property type="match status" value="1"/>
</dbReference>
<dbReference type="InterPro" id="IPR008927">
    <property type="entry name" value="6-PGluconate_DH-like_C_sf"/>
</dbReference>
<dbReference type="GO" id="GO:0000271">
    <property type="term" value="P:polysaccharide biosynthetic process"/>
    <property type="evidence" value="ECO:0007669"/>
    <property type="project" value="InterPro"/>
</dbReference>
<evidence type="ECO:0000259" key="12">
    <source>
        <dbReference type="SMART" id="SM00984"/>
    </source>
</evidence>
<evidence type="ECO:0000256" key="8">
    <source>
        <dbReference type="PIRNR" id="PIRNR000124"/>
    </source>
</evidence>
<feature type="domain" description="UDP-glucose/GDP-mannose dehydrogenase C-terminal" evidence="12">
    <location>
        <begin position="323"/>
        <end position="424"/>
    </location>
</feature>
<protein>
    <recommendedName>
        <fullName evidence="3 8">UDP-glucose 6-dehydrogenase</fullName>
        <ecNumber evidence="3 8">1.1.1.22</ecNumber>
    </recommendedName>
</protein>
<comment type="caution">
    <text evidence="13">The sequence shown here is derived from an EMBL/GenBank/DDBJ whole genome shotgun (WGS) entry which is preliminary data.</text>
</comment>
<name>A0A2N3VBD8_9NOCA</name>
<feature type="active site" description="Nucleophile" evidence="9">
    <location>
        <position position="267"/>
    </location>
</feature>
<feature type="binding site" evidence="10">
    <location>
        <begin position="151"/>
        <end position="154"/>
    </location>
    <ligand>
        <name>substrate</name>
    </ligand>
</feature>
<dbReference type="PIRSF" id="PIRSF500134">
    <property type="entry name" value="UDPglc_DH_bac"/>
    <property type="match status" value="1"/>
</dbReference>
<comment type="pathway">
    <text evidence="1">Nucleotide-sugar biosynthesis; UDP-alpha-D-glucuronate biosynthesis; UDP-alpha-D-glucuronate from UDP-alpha-D-glucose: step 1/1.</text>
</comment>
<dbReference type="InterPro" id="IPR017476">
    <property type="entry name" value="UDP-Glc/GDP-Man"/>
</dbReference>
<dbReference type="Pfam" id="PF00984">
    <property type="entry name" value="UDPG_MGDP_dh"/>
    <property type="match status" value="1"/>
</dbReference>
<feature type="binding site" evidence="10">
    <location>
        <position position="264"/>
    </location>
    <ligand>
        <name>substrate</name>
    </ligand>
</feature>
<feature type="binding site" evidence="11">
    <location>
        <position position="154"/>
    </location>
    <ligand>
        <name>NAD(+)</name>
        <dbReference type="ChEBI" id="CHEBI:57540"/>
    </ligand>
</feature>